<dbReference type="AlphaFoldDB" id="A0A0L6VKM4"/>
<organism evidence="1 2">
    <name type="scientific">Puccinia sorghi</name>
    <dbReference type="NCBI Taxonomy" id="27349"/>
    <lineage>
        <taxon>Eukaryota</taxon>
        <taxon>Fungi</taxon>
        <taxon>Dikarya</taxon>
        <taxon>Basidiomycota</taxon>
        <taxon>Pucciniomycotina</taxon>
        <taxon>Pucciniomycetes</taxon>
        <taxon>Pucciniales</taxon>
        <taxon>Pucciniaceae</taxon>
        <taxon>Puccinia</taxon>
    </lineage>
</organism>
<name>A0A0L6VKM4_9BASI</name>
<proteinExistence type="predicted"/>
<dbReference type="STRING" id="27349.A0A0L6VKM4"/>
<dbReference type="VEuPathDB" id="FungiDB:VP01_142g14"/>
<accession>A0A0L6VKM4</accession>
<dbReference type="EMBL" id="LAVV01004777">
    <property type="protein sequence ID" value="KNZ61254.1"/>
    <property type="molecule type" value="Genomic_DNA"/>
</dbReference>
<evidence type="ECO:0000313" key="2">
    <source>
        <dbReference type="Proteomes" id="UP000037035"/>
    </source>
</evidence>
<dbReference type="OrthoDB" id="2506088at2759"/>
<dbReference type="PANTHER" id="PTHR31912">
    <property type="entry name" value="IP13529P"/>
    <property type="match status" value="1"/>
</dbReference>
<sequence length="224" mass="25507">MILDVSLLGVAKYLIVRYLQSFNTSSLNLPLIQSKYLVTHAKSLIGKEFKIFLQAAPFILFQFLDQDQSHLKLLTSPTSYTTQSNQLRSGLINQNSTCYDYHSLRFLLFGGACYDKQNQIASKASSNILDLFQNTPSIQSSMGYDHKISETITRYPHERPIKLEQNEKVTVPNPLRNRFPGNTICQFASLQLNKNESIVKDSFVLVRSSSSLKPINHILTPWFI</sequence>
<keyword evidence="2" id="KW-1185">Reference proteome</keyword>
<gene>
    <name evidence="1" type="ORF">VP01_142g14</name>
</gene>
<protein>
    <submittedName>
        <fullName evidence="1">Uncharacterized protein</fullName>
    </submittedName>
</protein>
<reference evidence="1 2" key="1">
    <citation type="submission" date="2015-08" db="EMBL/GenBank/DDBJ databases">
        <title>Next Generation Sequencing and Analysis of the Genome of Puccinia sorghi L Schw, the Causal Agent of Maize Common Rust.</title>
        <authorList>
            <person name="Rochi L."/>
            <person name="Burguener G."/>
            <person name="Darino M."/>
            <person name="Turjanski A."/>
            <person name="Kreff E."/>
            <person name="Dieguez M.J."/>
            <person name="Sacco F."/>
        </authorList>
    </citation>
    <scope>NUCLEOTIDE SEQUENCE [LARGE SCALE GENOMIC DNA]</scope>
    <source>
        <strain evidence="1 2">RO10H11247</strain>
    </source>
</reference>
<dbReference type="Proteomes" id="UP000037035">
    <property type="component" value="Unassembled WGS sequence"/>
</dbReference>
<evidence type="ECO:0000313" key="1">
    <source>
        <dbReference type="EMBL" id="KNZ61254.1"/>
    </source>
</evidence>
<comment type="caution">
    <text evidence="1">The sequence shown here is derived from an EMBL/GenBank/DDBJ whole genome shotgun (WGS) entry which is preliminary data.</text>
</comment>
<dbReference type="PANTHER" id="PTHR31912:SF34">
    <property type="entry name" value="NOTOCHORD-RELATED PROTEIN"/>
    <property type="match status" value="1"/>
</dbReference>